<reference evidence="2 4" key="1">
    <citation type="submission" date="2017-11" db="EMBL/GenBank/DDBJ databases">
        <title>The genome of Rhizophagus clarus HR1 reveals common genetic basis of auxotrophy among arbuscular mycorrhizal fungi.</title>
        <authorList>
            <person name="Kobayashi Y."/>
        </authorList>
    </citation>
    <scope>NUCLEOTIDE SEQUENCE [LARGE SCALE GENOMIC DNA]</scope>
    <source>
        <strain evidence="2 4">HR1</strain>
    </source>
</reference>
<feature type="transmembrane region" description="Helical" evidence="1">
    <location>
        <begin position="89"/>
        <end position="114"/>
    </location>
</feature>
<dbReference type="AlphaFoldDB" id="A0A2Z6SDR2"/>
<keyword evidence="1" id="KW-0472">Membrane</keyword>
<keyword evidence="1" id="KW-0812">Transmembrane</keyword>
<evidence type="ECO:0008006" key="5">
    <source>
        <dbReference type="Google" id="ProtNLM"/>
    </source>
</evidence>
<name>A0A2Z6SDR2_9GLOM</name>
<sequence length="171" mass="19496">MDKFNKVKVDHCCFCVPLRIGAFIVAAWIFIWNFYLGILYLLTAGFTDFGSIYTRVVGVLYLFVALIAFYGAHGIYNEIPDRVGLFAKFFLYSIIFSVIMSILSVVSLSIAAANDKGNCERANPNNTQVCNYKFPFVSWFINFIIGLIIEVYLYIVIRSYKRELSARVSDV</sequence>
<feature type="transmembrane region" description="Helical" evidence="1">
    <location>
        <begin position="20"/>
        <end position="46"/>
    </location>
</feature>
<keyword evidence="1" id="KW-1133">Transmembrane helix</keyword>
<protein>
    <recommendedName>
        <fullName evidence="5">MARVEL domain-containing protein</fullName>
    </recommendedName>
</protein>
<feature type="transmembrane region" description="Helical" evidence="1">
    <location>
        <begin position="134"/>
        <end position="157"/>
    </location>
</feature>
<evidence type="ECO:0000313" key="2">
    <source>
        <dbReference type="EMBL" id="GBC09775.1"/>
    </source>
</evidence>
<dbReference type="EMBL" id="BLAL01000016">
    <property type="protein sequence ID" value="GES75352.1"/>
    <property type="molecule type" value="Genomic_DNA"/>
</dbReference>
<keyword evidence="4" id="KW-1185">Reference proteome</keyword>
<dbReference type="Proteomes" id="UP000615446">
    <property type="component" value="Unassembled WGS sequence"/>
</dbReference>
<comment type="caution">
    <text evidence="2">The sequence shown here is derived from an EMBL/GenBank/DDBJ whole genome shotgun (WGS) entry which is preliminary data.</text>
</comment>
<accession>A0A2Z6SDR2</accession>
<dbReference type="EMBL" id="BEXD01004326">
    <property type="protein sequence ID" value="GBC09775.1"/>
    <property type="molecule type" value="Genomic_DNA"/>
</dbReference>
<evidence type="ECO:0000313" key="4">
    <source>
        <dbReference type="Proteomes" id="UP000247702"/>
    </source>
</evidence>
<dbReference type="Proteomes" id="UP000247702">
    <property type="component" value="Unassembled WGS sequence"/>
</dbReference>
<evidence type="ECO:0000313" key="3">
    <source>
        <dbReference type="EMBL" id="GES75352.1"/>
    </source>
</evidence>
<organism evidence="2 4">
    <name type="scientific">Rhizophagus clarus</name>
    <dbReference type="NCBI Taxonomy" id="94130"/>
    <lineage>
        <taxon>Eukaryota</taxon>
        <taxon>Fungi</taxon>
        <taxon>Fungi incertae sedis</taxon>
        <taxon>Mucoromycota</taxon>
        <taxon>Glomeromycotina</taxon>
        <taxon>Glomeromycetes</taxon>
        <taxon>Glomerales</taxon>
        <taxon>Glomeraceae</taxon>
        <taxon>Rhizophagus</taxon>
    </lineage>
</organism>
<reference evidence="3" key="2">
    <citation type="submission" date="2019-10" db="EMBL/GenBank/DDBJ databases">
        <title>Conservation and host-specific expression of non-tandemly repeated heterogenous ribosome RNA gene in arbuscular mycorrhizal fungi.</title>
        <authorList>
            <person name="Maeda T."/>
            <person name="Kobayashi Y."/>
            <person name="Nakagawa T."/>
            <person name="Ezawa T."/>
            <person name="Yamaguchi K."/>
            <person name="Bino T."/>
            <person name="Nishimoto Y."/>
            <person name="Shigenobu S."/>
            <person name="Kawaguchi M."/>
        </authorList>
    </citation>
    <scope>NUCLEOTIDE SEQUENCE</scope>
    <source>
        <strain evidence="3">HR1</strain>
    </source>
</reference>
<dbReference type="OrthoDB" id="2340542at2759"/>
<evidence type="ECO:0000256" key="1">
    <source>
        <dbReference type="SAM" id="Phobius"/>
    </source>
</evidence>
<gene>
    <name evidence="3" type="ORF">RCL2_000279400</name>
    <name evidence="2" type="ORF">RclHR1_00910025</name>
</gene>
<proteinExistence type="predicted"/>
<feature type="transmembrane region" description="Helical" evidence="1">
    <location>
        <begin position="52"/>
        <end position="77"/>
    </location>
</feature>